<protein>
    <recommendedName>
        <fullName evidence="3">isochorismate synthase</fullName>
        <ecNumber evidence="3">5.4.4.2</ecNumber>
    </recommendedName>
    <alternativeName>
        <fullName evidence="5">Isochorismate mutase</fullName>
    </alternativeName>
</protein>
<gene>
    <name evidence="8" type="ORF">FHS81_000138</name>
</gene>
<organism evidence="8 9">
    <name type="scientific">Pseudochelatococcus contaminans</name>
    <dbReference type="NCBI Taxonomy" id="1538103"/>
    <lineage>
        <taxon>Bacteria</taxon>
        <taxon>Pseudomonadati</taxon>
        <taxon>Pseudomonadota</taxon>
        <taxon>Alphaproteobacteria</taxon>
        <taxon>Hyphomicrobiales</taxon>
        <taxon>Chelatococcaceae</taxon>
        <taxon>Pseudochelatococcus</taxon>
    </lineage>
</organism>
<dbReference type="PANTHER" id="PTHR42839">
    <property type="entry name" value="ISOCHORISMATE SYNTHASE ENTC"/>
    <property type="match status" value="1"/>
</dbReference>
<evidence type="ECO:0000313" key="8">
    <source>
        <dbReference type="EMBL" id="MBB3808084.1"/>
    </source>
</evidence>
<comment type="caution">
    <text evidence="8">The sequence shown here is derived from an EMBL/GenBank/DDBJ whole genome shotgun (WGS) entry which is preliminary data.</text>
</comment>
<evidence type="ECO:0000256" key="1">
    <source>
        <dbReference type="ARBA" id="ARBA00000799"/>
    </source>
</evidence>
<dbReference type="EMBL" id="JACICC010000001">
    <property type="protein sequence ID" value="MBB3808084.1"/>
    <property type="molecule type" value="Genomic_DNA"/>
</dbReference>
<reference evidence="8 9" key="1">
    <citation type="submission" date="2020-08" db="EMBL/GenBank/DDBJ databases">
        <title>Genomic Encyclopedia of Type Strains, Phase IV (KMG-IV): sequencing the most valuable type-strain genomes for metagenomic binning, comparative biology and taxonomic classification.</title>
        <authorList>
            <person name="Goeker M."/>
        </authorList>
    </citation>
    <scope>NUCLEOTIDE SEQUENCE [LARGE SCALE GENOMIC DNA]</scope>
    <source>
        <strain evidence="8 9">DSM 28760</strain>
    </source>
</reference>
<dbReference type="InterPro" id="IPR015890">
    <property type="entry name" value="Chorismate_C"/>
</dbReference>
<dbReference type="SUPFAM" id="SSF56322">
    <property type="entry name" value="ADC synthase"/>
    <property type="match status" value="1"/>
</dbReference>
<dbReference type="GO" id="GO:0008909">
    <property type="term" value="F:isochorismate synthase activity"/>
    <property type="evidence" value="ECO:0007669"/>
    <property type="project" value="UniProtKB-EC"/>
</dbReference>
<evidence type="ECO:0000256" key="5">
    <source>
        <dbReference type="ARBA" id="ARBA00041564"/>
    </source>
</evidence>
<keyword evidence="9" id="KW-1185">Reference proteome</keyword>
<evidence type="ECO:0000256" key="4">
    <source>
        <dbReference type="ARBA" id="ARBA00023235"/>
    </source>
</evidence>
<dbReference type="PANTHER" id="PTHR42839:SF2">
    <property type="entry name" value="ISOCHORISMATE SYNTHASE ENTC"/>
    <property type="match status" value="1"/>
</dbReference>
<evidence type="ECO:0000259" key="7">
    <source>
        <dbReference type="Pfam" id="PF00425"/>
    </source>
</evidence>
<evidence type="ECO:0000256" key="6">
    <source>
        <dbReference type="SAM" id="MobiDB-lite"/>
    </source>
</evidence>
<dbReference type="Proteomes" id="UP000537592">
    <property type="component" value="Unassembled WGS sequence"/>
</dbReference>
<accession>A0A7W6EE66</accession>
<comment type="similarity">
    <text evidence="2">Belongs to the isochorismate synthase family.</text>
</comment>
<proteinExistence type="inferred from homology"/>
<sequence length="416" mass="43113">MIVARTGASSDTGLSTVLPGSGRAEAERSDHAMVPFLLGSAEETIAGFGIKAALAPVPAEDLKEAERVFRAAHPDVSLIVGILPFDRAAPAHLYAPETVTTVWPARVADSTIAPTAGAGWSSAAEPPPAEYAAAVEKALSLFASEQHLQKVVLARSLVVTAPTNIDIDAVLARLARDRSITTFAAPLPSTSGASPRALIGATPELLVDKRGAAVRSAPLAGSARRHADKKADELSAAGLLASEKDLREHAFVVEAILDTLSPYCRDLRAPSSPSLVSTDSMWHLGTTVEGTLKDRDTPVIELAAALHPTPAVCGLPREAAREAIAALETVDRGYYAGAVGWTDQNGDGRWMVAIRCAEFSGRNARLFAGAGIVPGSDPWSEVAETSAKFSALLSALGIDETGSTGERPVNGNGGAP</sequence>
<dbReference type="Pfam" id="PF00425">
    <property type="entry name" value="Chorismate_bind"/>
    <property type="match status" value="1"/>
</dbReference>
<evidence type="ECO:0000256" key="3">
    <source>
        <dbReference type="ARBA" id="ARBA00012824"/>
    </source>
</evidence>
<feature type="region of interest" description="Disordered" evidence="6">
    <location>
        <begin position="1"/>
        <end position="26"/>
    </location>
</feature>
<dbReference type="EC" id="5.4.4.2" evidence="3"/>
<dbReference type="NCBIfam" id="TIGR00543">
    <property type="entry name" value="isochor_syn"/>
    <property type="match status" value="1"/>
</dbReference>
<dbReference type="InterPro" id="IPR004561">
    <property type="entry name" value="IsoChor_synthase"/>
</dbReference>
<dbReference type="GO" id="GO:0009697">
    <property type="term" value="P:salicylic acid biosynthetic process"/>
    <property type="evidence" value="ECO:0007669"/>
    <property type="project" value="TreeGrafter"/>
</dbReference>
<dbReference type="InterPro" id="IPR005801">
    <property type="entry name" value="ADC_synthase"/>
</dbReference>
<dbReference type="RefSeq" id="WP_246374350.1">
    <property type="nucleotide sequence ID" value="NZ_JACICC010000001.1"/>
</dbReference>
<evidence type="ECO:0000313" key="9">
    <source>
        <dbReference type="Proteomes" id="UP000537592"/>
    </source>
</evidence>
<evidence type="ECO:0000256" key="2">
    <source>
        <dbReference type="ARBA" id="ARBA00005297"/>
    </source>
</evidence>
<dbReference type="Gene3D" id="3.60.120.10">
    <property type="entry name" value="Anthranilate synthase"/>
    <property type="match status" value="1"/>
</dbReference>
<dbReference type="AlphaFoldDB" id="A0A7W6EE66"/>
<feature type="domain" description="Chorismate-utilising enzyme C-terminal" evidence="7">
    <location>
        <begin position="129"/>
        <end position="388"/>
    </location>
</feature>
<name>A0A7W6EE66_9HYPH</name>
<comment type="catalytic activity">
    <reaction evidence="1">
        <text>chorismate = isochorismate</text>
        <dbReference type="Rhea" id="RHEA:18985"/>
        <dbReference type="ChEBI" id="CHEBI:29748"/>
        <dbReference type="ChEBI" id="CHEBI:29780"/>
        <dbReference type="EC" id="5.4.4.2"/>
    </reaction>
</comment>
<keyword evidence="4 8" id="KW-0413">Isomerase</keyword>